<protein>
    <recommendedName>
        <fullName evidence="1">Gcp-like domain-containing protein</fullName>
    </recommendedName>
</protein>
<accession>A0A7I7SL62</accession>
<dbReference type="GO" id="GO:0005829">
    <property type="term" value="C:cytosol"/>
    <property type="evidence" value="ECO:0007669"/>
    <property type="project" value="TreeGrafter"/>
</dbReference>
<dbReference type="KEGG" id="msar:MSAR_06090"/>
<gene>
    <name evidence="2" type="ORF">MSAR_06090</name>
</gene>
<dbReference type="NCBIfam" id="TIGR03725">
    <property type="entry name" value="T6A_YeaZ"/>
    <property type="match status" value="1"/>
</dbReference>
<evidence type="ECO:0000259" key="1">
    <source>
        <dbReference type="Pfam" id="PF00814"/>
    </source>
</evidence>
<reference evidence="2 3" key="1">
    <citation type="journal article" date="2019" name="Emerg. Microbes Infect.">
        <title>Comprehensive subspecies identification of 175 nontuberculous mycobacteria species based on 7547 genomic profiles.</title>
        <authorList>
            <person name="Matsumoto Y."/>
            <person name="Kinjo T."/>
            <person name="Motooka D."/>
            <person name="Nabeya D."/>
            <person name="Jung N."/>
            <person name="Uechi K."/>
            <person name="Horii T."/>
            <person name="Iida T."/>
            <person name="Fujita J."/>
            <person name="Nakamura S."/>
        </authorList>
    </citation>
    <scope>NUCLEOTIDE SEQUENCE [LARGE SCALE GENOMIC DNA]</scope>
    <source>
        <strain evidence="2 3">JCM 30395</strain>
    </source>
</reference>
<dbReference type="Proteomes" id="UP000466445">
    <property type="component" value="Chromosome"/>
</dbReference>
<dbReference type="InterPro" id="IPR022496">
    <property type="entry name" value="T6A_TsaB"/>
</dbReference>
<dbReference type="InterPro" id="IPR000905">
    <property type="entry name" value="Gcp-like_dom"/>
</dbReference>
<feature type="domain" description="Gcp-like" evidence="1">
    <location>
        <begin position="37"/>
        <end position="132"/>
    </location>
</feature>
<sequence>MIRNVLVIDTATPAVTAAVVIRGEGLVVAGERITLDARAHAETLTPNVVAAVADAGMTMSDLDAVVIGCGPGPFTGLRVGMATAAAYGHALNLPVRGVCSLDAVGIETTGEVLVVTDARRREMYWARYRDGQRIDGPDVAAPTDVPVGDAEAVAGSPEHAGLFALPVVGPAYPTATGLVAAVTDWTGEPAPLVPLYLRRPDAKTLAERGVLR</sequence>
<dbReference type="AlphaFoldDB" id="A0A7I7SL62"/>
<dbReference type="Gene3D" id="3.30.420.40">
    <property type="match status" value="1"/>
</dbReference>
<dbReference type="SUPFAM" id="SSF53067">
    <property type="entry name" value="Actin-like ATPase domain"/>
    <property type="match status" value="2"/>
</dbReference>
<name>A0A7I7SL62_9MYCO</name>
<evidence type="ECO:0000313" key="2">
    <source>
        <dbReference type="EMBL" id="BBY57473.1"/>
    </source>
</evidence>
<evidence type="ECO:0000313" key="3">
    <source>
        <dbReference type="Proteomes" id="UP000466445"/>
    </source>
</evidence>
<dbReference type="RefSeq" id="WP_163701614.1">
    <property type="nucleotide sequence ID" value="NZ_AP022595.1"/>
</dbReference>
<dbReference type="GO" id="GO:0002949">
    <property type="term" value="P:tRNA threonylcarbamoyladenosine modification"/>
    <property type="evidence" value="ECO:0007669"/>
    <property type="project" value="InterPro"/>
</dbReference>
<keyword evidence="3" id="KW-1185">Reference proteome</keyword>
<dbReference type="PANTHER" id="PTHR11735">
    <property type="entry name" value="TRNA N6-ADENOSINE THREONYLCARBAMOYLTRANSFERASE"/>
    <property type="match status" value="1"/>
</dbReference>
<dbReference type="InterPro" id="IPR043129">
    <property type="entry name" value="ATPase_NBD"/>
</dbReference>
<dbReference type="PANTHER" id="PTHR11735:SF11">
    <property type="entry name" value="TRNA THREONYLCARBAMOYLADENOSINE BIOSYNTHESIS PROTEIN TSAB"/>
    <property type="match status" value="1"/>
</dbReference>
<dbReference type="EMBL" id="AP022595">
    <property type="protein sequence ID" value="BBY57473.1"/>
    <property type="molecule type" value="Genomic_DNA"/>
</dbReference>
<dbReference type="Pfam" id="PF00814">
    <property type="entry name" value="TsaD"/>
    <property type="match status" value="1"/>
</dbReference>
<organism evidence="2 3">
    <name type="scientific">Mycolicibacterium sarraceniae</name>
    <dbReference type="NCBI Taxonomy" id="1534348"/>
    <lineage>
        <taxon>Bacteria</taxon>
        <taxon>Bacillati</taxon>
        <taxon>Actinomycetota</taxon>
        <taxon>Actinomycetes</taxon>
        <taxon>Mycobacteriales</taxon>
        <taxon>Mycobacteriaceae</taxon>
        <taxon>Mycolicibacterium</taxon>
    </lineage>
</organism>
<proteinExistence type="predicted"/>